<proteinExistence type="predicted"/>
<gene>
    <name evidence="2" type="ORF">B2A_08994</name>
</gene>
<protein>
    <submittedName>
        <fullName evidence="2">AAA family ATPase</fullName>
    </submittedName>
</protein>
<feature type="non-terminal residue" evidence="2">
    <location>
        <position position="64"/>
    </location>
</feature>
<organism evidence="2">
    <name type="scientific">mine drainage metagenome</name>
    <dbReference type="NCBI Taxonomy" id="410659"/>
    <lineage>
        <taxon>unclassified sequences</taxon>
        <taxon>metagenomes</taxon>
        <taxon>ecological metagenomes</taxon>
    </lineage>
</organism>
<feature type="domain" description="AAA" evidence="1">
    <location>
        <begin position="22"/>
        <end position="61"/>
    </location>
</feature>
<dbReference type="Pfam" id="PF13173">
    <property type="entry name" value="AAA_14"/>
    <property type="match status" value="1"/>
</dbReference>
<dbReference type="InterPro" id="IPR041682">
    <property type="entry name" value="AAA_14"/>
</dbReference>
<reference evidence="2" key="2">
    <citation type="journal article" date="2014" name="ISME J.">
        <title>Microbial stratification in low pH oxic and suboxic macroscopic growths along an acid mine drainage.</title>
        <authorList>
            <person name="Mendez-Garcia C."/>
            <person name="Mesa V."/>
            <person name="Sprenger R.R."/>
            <person name="Richter M."/>
            <person name="Diez M.S."/>
            <person name="Solano J."/>
            <person name="Bargiela R."/>
            <person name="Golyshina O.V."/>
            <person name="Manteca A."/>
            <person name="Ramos J.L."/>
            <person name="Gallego J.R."/>
            <person name="Llorente I."/>
            <person name="Martins Dos Santos V.A."/>
            <person name="Jensen O.N."/>
            <person name="Pelaez A.I."/>
            <person name="Sanchez J."/>
            <person name="Ferrer M."/>
        </authorList>
    </citation>
    <scope>NUCLEOTIDE SEQUENCE</scope>
</reference>
<dbReference type="EMBL" id="AUZZ01006492">
    <property type="protein sequence ID" value="EQD46148.1"/>
    <property type="molecule type" value="Genomic_DNA"/>
</dbReference>
<sequence>MPEAAIYPRYALPRLTEALTDSPVVLIHGPRQCGKTTLAQALGERSDYAYLSFDDDVARAAAQA</sequence>
<evidence type="ECO:0000313" key="2">
    <source>
        <dbReference type="EMBL" id="EQD46148.1"/>
    </source>
</evidence>
<dbReference type="Gene3D" id="3.40.50.300">
    <property type="entry name" value="P-loop containing nucleotide triphosphate hydrolases"/>
    <property type="match status" value="1"/>
</dbReference>
<evidence type="ECO:0000259" key="1">
    <source>
        <dbReference type="Pfam" id="PF13173"/>
    </source>
</evidence>
<dbReference type="InterPro" id="IPR027417">
    <property type="entry name" value="P-loop_NTPase"/>
</dbReference>
<accession>T0ZNC8</accession>
<dbReference type="SUPFAM" id="SSF52540">
    <property type="entry name" value="P-loop containing nucleoside triphosphate hydrolases"/>
    <property type="match status" value="1"/>
</dbReference>
<reference evidence="2" key="1">
    <citation type="submission" date="2013-08" db="EMBL/GenBank/DDBJ databases">
        <authorList>
            <person name="Mendez C."/>
            <person name="Richter M."/>
            <person name="Ferrer M."/>
            <person name="Sanchez J."/>
        </authorList>
    </citation>
    <scope>NUCLEOTIDE SEQUENCE</scope>
</reference>
<comment type="caution">
    <text evidence="2">The sequence shown here is derived from an EMBL/GenBank/DDBJ whole genome shotgun (WGS) entry which is preliminary data.</text>
</comment>
<name>T0ZNC8_9ZZZZ</name>
<dbReference type="AlphaFoldDB" id="T0ZNC8"/>